<keyword evidence="7 9" id="KW-0811">Translocation</keyword>
<dbReference type="InterPro" id="IPR003369">
    <property type="entry name" value="TatA/B/E"/>
</dbReference>
<gene>
    <name evidence="9" type="primary">tatB</name>
    <name evidence="11" type="ORF">FBY58_1185</name>
</gene>
<sequence length="164" mass="17706">MFDVAPSELLLVAVVALVVIGPKDLPRAMRVVGKWLGKARTLSRHFRSGIDEMIRQSEMEEMEKRWAEENAKLLAENQGGENQTASASASPQPAQFSDDPAEQNIVFTTPADLEVKQPDTDIEPASVTASTDTATSSSSHEITEAAASSTPATPKQPDQQEKQS</sequence>
<keyword evidence="6 9" id="KW-1133">Transmembrane helix</keyword>
<evidence type="ECO:0000256" key="2">
    <source>
        <dbReference type="ARBA" id="ARBA00022448"/>
    </source>
</evidence>
<comment type="subcellular location">
    <subcellularLocation>
        <location evidence="9">Cell membrane</location>
        <topology evidence="9">Single-pass membrane protein</topology>
    </subcellularLocation>
    <subcellularLocation>
        <location evidence="1">Membrane</location>
        <topology evidence="1">Single-pass membrane protein</topology>
    </subcellularLocation>
</comment>
<keyword evidence="3 9" id="KW-1003">Cell membrane</keyword>
<feature type="region of interest" description="Disordered" evidence="10">
    <location>
        <begin position="60"/>
        <end position="164"/>
    </location>
</feature>
<dbReference type="GO" id="GO:0043953">
    <property type="term" value="P:protein transport by the Tat complex"/>
    <property type="evidence" value="ECO:0007669"/>
    <property type="project" value="UniProtKB-UniRule"/>
</dbReference>
<evidence type="ECO:0000256" key="5">
    <source>
        <dbReference type="ARBA" id="ARBA00022927"/>
    </source>
</evidence>
<name>A0A542W1X7_ZYMMB</name>
<dbReference type="GO" id="GO:0033281">
    <property type="term" value="C:TAT protein transport complex"/>
    <property type="evidence" value="ECO:0007669"/>
    <property type="project" value="UniProtKB-UniRule"/>
</dbReference>
<feature type="compositionally biased region" description="Low complexity" evidence="10">
    <location>
        <begin position="85"/>
        <end position="97"/>
    </location>
</feature>
<keyword evidence="2 9" id="KW-0813">Transport</keyword>
<evidence type="ECO:0000256" key="6">
    <source>
        <dbReference type="ARBA" id="ARBA00022989"/>
    </source>
</evidence>
<reference evidence="11 12" key="1">
    <citation type="submission" date="2019-06" db="EMBL/GenBank/DDBJ databases">
        <title>Genome sequencing of Zymomonas mobilis strains for genetic engineering and biofuel applications.</title>
        <authorList>
            <person name="Teravest M."/>
        </authorList>
    </citation>
    <scope>NUCLEOTIDE SEQUENCE [LARGE SCALE GENOMIC DNA]</scope>
    <source>
        <strain evidence="11 12">AN0101</strain>
    </source>
</reference>
<evidence type="ECO:0000256" key="4">
    <source>
        <dbReference type="ARBA" id="ARBA00022692"/>
    </source>
</evidence>
<proteinExistence type="inferred from homology"/>
<dbReference type="GO" id="GO:0008320">
    <property type="term" value="F:protein transmembrane transporter activity"/>
    <property type="evidence" value="ECO:0007669"/>
    <property type="project" value="UniProtKB-UniRule"/>
</dbReference>
<comment type="caution">
    <text evidence="11">The sequence shown here is derived from an EMBL/GenBank/DDBJ whole genome shotgun (WGS) entry which is preliminary data.</text>
</comment>
<keyword evidence="5 9" id="KW-0653">Protein transport</keyword>
<dbReference type="HAMAP" id="MF_00237">
    <property type="entry name" value="TatB"/>
    <property type="match status" value="1"/>
</dbReference>
<evidence type="ECO:0000256" key="1">
    <source>
        <dbReference type="ARBA" id="ARBA00004167"/>
    </source>
</evidence>
<dbReference type="PANTHER" id="PTHR33162">
    <property type="entry name" value="SEC-INDEPENDENT PROTEIN TRANSLOCASE PROTEIN TATA, CHLOROPLASTIC"/>
    <property type="match status" value="1"/>
</dbReference>
<dbReference type="PANTHER" id="PTHR33162:SF1">
    <property type="entry name" value="SEC-INDEPENDENT PROTEIN TRANSLOCASE PROTEIN TATA, CHLOROPLASTIC"/>
    <property type="match status" value="1"/>
</dbReference>
<comment type="similarity">
    <text evidence="9">Belongs to the TatB family.</text>
</comment>
<dbReference type="PRINTS" id="PR01506">
    <property type="entry name" value="TATBPROTEIN"/>
</dbReference>
<evidence type="ECO:0000256" key="9">
    <source>
        <dbReference type="HAMAP-Rule" id="MF_00237"/>
    </source>
</evidence>
<dbReference type="EMBL" id="VFOF01000001">
    <property type="protein sequence ID" value="TQL17591.1"/>
    <property type="molecule type" value="Genomic_DNA"/>
</dbReference>
<evidence type="ECO:0000256" key="8">
    <source>
        <dbReference type="ARBA" id="ARBA00023136"/>
    </source>
</evidence>
<dbReference type="InterPro" id="IPR018448">
    <property type="entry name" value="TatB"/>
</dbReference>
<protein>
    <recommendedName>
        <fullName evidence="9">Sec-independent protein translocase protein TatB</fullName>
    </recommendedName>
</protein>
<accession>A0A542W1X7</accession>
<comment type="subunit">
    <text evidence="9">The Tat system comprises two distinct complexes: a TatABC complex, containing multiple copies of TatA, TatB and TatC subunits, and a separate TatA complex, containing only TatA subunits. Substrates initially bind to the TatABC complex, which probably triggers association of the separate TatA complex to form the active translocon.</text>
</comment>
<dbReference type="RefSeq" id="WP_141919916.1">
    <property type="nucleotide sequence ID" value="NZ_VFOF01000001.1"/>
</dbReference>
<feature type="compositionally biased region" description="Low complexity" evidence="10">
    <location>
        <begin position="125"/>
        <end position="153"/>
    </location>
</feature>
<comment type="function">
    <text evidence="9">Part of the twin-arginine translocation (Tat) system that transports large folded proteins containing a characteristic twin-arginine motif in their signal peptide across membranes. Together with TatC, TatB is part of a receptor directly interacting with Tat signal peptides. TatB may form an oligomeric binding site that transiently accommodates folded Tat precursor proteins before their translocation.</text>
</comment>
<dbReference type="Proteomes" id="UP000316887">
    <property type="component" value="Unassembled WGS sequence"/>
</dbReference>
<organism evidence="11 12">
    <name type="scientific">Zymomonas mobilis</name>
    <dbReference type="NCBI Taxonomy" id="542"/>
    <lineage>
        <taxon>Bacteria</taxon>
        <taxon>Pseudomonadati</taxon>
        <taxon>Pseudomonadota</taxon>
        <taxon>Alphaproteobacteria</taxon>
        <taxon>Sphingomonadales</taxon>
        <taxon>Zymomonadaceae</taxon>
        <taxon>Zymomonas</taxon>
    </lineage>
</organism>
<dbReference type="AlphaFoldDB" id="A0A542W1X7"/>
<dbReference type="NCBIfam" id="TIGR01410">
    <property type="entry name" value="tatB"/>
    <property type="match status" value="1"/>
</dbReference>
<dbReference type="Gene3D" id="1.20.5.3310">
    <property type="match status" value="1"/>
</dbReference>
<dbReference type="OrthoDB" id="7206969at2"/>
<feature type="compositionally biased region" description="Basic and acidic residues" evidence="10">
    <location>
        <begin position="60"/>
        <end position="71"/>
    </location>
</feature>
<evidence type="ECO:0000256" key="7">
    <source>
        <dbReference type="ARBA" id="ARBA00023010"/>
    </source>
</evidence>
<evidence type="ECO:0000313" key="11">
    <source>
        <dbReference type="EMBL" id="TQL17591.1"/>
    </source>
</evidence>
<evidence type="ECO:0000256" key="10">
    <source>
        <dbReference type="SAM" id="MobiDB-lite"/>
    </source>
</evidence>
<dbReference type="Pfam" id="PF02416">
    <property type="entry name" value="TatA_B_E"/>
    <property type="match status" value="1"/>
</dbReference>
<keyword evidence="4 9" id="KW-0812">Transmembrane</keyword>
<keyword evidence="8 9" id="KW-0472">Membrane</keyword>
<evidence type="ECO:0000313" key="12">
    <source>
        <dbReference type="Proteomes" id="UP000316887"/>
    </source>
</evidence>
<evidence type="ECO:0000256" key="3">
    <source>
        <dbReference type="ARBA" id="ARBA00022475"/>
    </source>
</evidence>